<name>A0A1G2R766_9BACT</name>
<organism evidence="1 2">
    <name type="scientific">Candidatus Wildermuthbacteria bacterium RIFCSPHIGHO2_02_FULL_47_17</name>
    <dbReference type="NCBI Taxonomy" id="1802452"/>
    <lineage>
        <taxon>Bacteria</taxon>
        <taxon>Candidatus Wildermuthiibacteriota</taxon>
    </lineage>
</organism>
<dbReference type="EMBL" id="MHTX01000009">
    <property type="protein sequence ID" value="OHA68715.1"/>
    <property type="molecule type" value="Genomic_DNA"/>
</dbReference>
<evidence type="ECO:0008006" key="3">
    <source>
        <dbReference type="Google" id="ProtNLM"/>
    </source>
</evidence>
<evidence type="ECO:0000313" key="1">
    <source>
        <dbReference type="EMBL" id="OHA68715.1"/>
    </source>
</evidence>
<comment type="caution">
    <text evidence="1">The sequence shown here is derived from an EMBL/GenBank/DDBJ whole genome shotgun (WGS) entry which is preliminary data.</text>
</comment>
<dbReference type="Proteomes" id="UP000179258">
    <property type="component" value="Unassembled WGS sequence"/>
</dbReference>
<dbReference type="AlphaFoldDB" id="A0A1G2R766"/>
<gene>
    <name evidence="1" type="ORF">A3D59_03790</name>
</gene>
<proteinExistence type="predicted"/>
<accession>A0A1G2R766</accession>
<evidence type="ECO:0000313" key="2">
    <source>
        <dbReference type="Proteomes" id="UP000179258"/>
    </source>
</evidence>
<reference evidence="1 2" key="1">
    <citation type="journal article" date="2016" name="Nat. Commun.">
        <title>Thousands of microbial genomes shed light on interconnected biogeochemical processes in an aquifer system.</title>
        <authorList>
            <person name="Anantharaman K."/>
            <person name="Brown C.T."/>
            <person name="Hug L.A."/>
            <person name="Sharon I."/>
            <person name="Castelle C.J."/>
            <person name="Probst A.J."/>
            <person name="Thomas B.C."/>
            <person name="Singh A."/>
            <person name="Wilkins M.J."/>
            <person name="Karaoz U."/>
            <person name="Brodie E.L."/>
            <person name="Williams K.H."/>
            <person name="Hubbard S.S."/>
            <person name="Banfield J.F."/>
        </authorList>
    </citation>
    <scope>NUCLEOTIDE SEQUENCE [LARGE SCALE GENOMIC DNA]</scope>
</reference>
<dbReference type="InterPro" id="IPR013783">
    <property type="entry name" value="Ig-like_fold"/>
</dbReference>
<protein>
    <recommendedName>
        <fullName evidence="3">DUF11 domain-containing protein</fullName>
    </recommendedName>
</protein>
<dbReference type="Gene3D" id="2.60.40.1170">
    <property type="entry name" value="Mu homology domain, subdomain B"/>
    <property type="match status" value="1"/>
</dbReference>
<sequence>MRKLLIFLVGAIVVFSLLGLWYYQRNAYSKEVMKLELLGPANPKAFDEAEYTVKYKNNGNITLEYVRLTFEYPDYTIVPEGEKLRKTETVDDIYPGQERTVSFKGRLVGAENETREAKVSISYRPKNIKARYESQTSHTAVMAASPLTLELDLPQRIDSGRTFSFWINYFSNTDYPVDGLRVIMDYPAGFGFVQSKPAGLDKNEWQLDLLNKAEGGRIEVQGNLQGDVYEQKNFRITLGLWLDGEFVLLKEATRALSIMRPSLYISQTINGVQGYIANPGDMLHYEIFFRNAGQQVFENMFLVVRLDGRPLDLNSVRTEDGSFKSGDNSIIFDWQNIPQLRYLGSGDEGKVDFWVKLKDEWPILGAGDKNFSVKTVAFISQIKEEFVTKVNGKLKFSQLAYFQNEIFANMGPIPPEVGKETTYTVIWRAQAAYNDLGGVKVKTILPQSVKLTGKIFPEDAHLTFDSESREVVWEVGDIEAQQNPQERSIAFQIAFTPTADQQGTVPRIVGSSQATAIDNWTQNTLQVNTLEIDTSLPDDNAVDMIGGTVIGPGGEI</sequence>
<dbReference type="Gene3D" id="2.60.40.10">
    <property type="entry name" value="Immunoglobulins"/>
    <property type="match status" value="1"/>
</dbReference>